<evidence type="ECO:0008006" key="2">
    <source>
        <dbReference type="Google" id="ProtNLM"/>
    </source>
</evidence>
<evidence type="ECO:0000313" key="1">
    <source>
        <dbReference type="EMBL" id="QHT07803.1"/>
    </source>
</evidence>
<organism evidence="1">
    <name type="scientific">viral metagenome</name>
    <dbReference type="NCBI Taxonomy" id="1070528"/>
    <lineage>
        <taxon>unclassified sequences</taxon>
        <taxon>metagenomes</taxon>
        <taxon>organismal metagenomes</taxon>
    </lineage>
</organism>
<dbReference type="GO" id="GO:0000009">
    <property type="term" value="F:alpha-1,6-mannosyltransferase activity"/>
    <property type="evidence" value="ECO:0007669"/>
    <property type="project" value="InterPro"/>
</dbReference>
<dbReference type="Pfam" id="PF04488">
    <property type="entry name" value="Gly_transf_sug"/>
    <property type="match status" value="1"/>
</dbReference>
<dbReference type="InterPro" id="IPR007577">
    <property type="entry name" value="GlycoTrfase_DXD_sugar-bd_CS"/>
</dbReference>
<dbReference type="PANTHER" id="PTHR31834">
    <property type="entry name" value="INITIATION-SPECIFIC ALPHA-1,6-MANNOSYLTRANSFERASE"/>
    <property type="match status" value="1"/>
</dbReference>
<protein>
    <recommendedName>
        <fullName evidence="2">Glycosyltransferase</fullName>
    </recommendedName>
</protein>
<dbReference type="InterPro" id="IPR039367">
    <property type="entry name" value="Och1-like"/>
</dbReference>
<name>A0A6C0CU67_9ZZZZ</name>
<reference evidence="1" key="1">
    <citation type="journal article" date="2020" name="Nature">
        <title>Giant virus diversity and host interactions through global metagenomics.</title>
        <authorList>
            <person name="Schulz F."/>
            <person name="Roux S."/>
            <person name="Paez-Espino D."/>
            <person name="Jungbluth S."/>
            <person name="Walsh D.A."/>
            <person name="Denef V.J."/>
            <person name="McMahon K.D."/>
            <person name="Konstantinidis K.T."/>
            <person name="Eloe-Fadrosh E.A."/>
            <person name="Kyrpides N.C."/>
            <person name="Woyke T."/>
        </authorList>
    </citation>
    <scope>NUCLEOTIDE SEQUENCE</scope>
    <source>
        <strain evidence="1">GVMAG-M-3300021964-36</strain>
    </source>
</reference>
<dbReference type="PANTHER" id="PTHR31834:SF1">
    <property type="entry name" value="INITIATION-SPECIFIC ALPHA-1,6-MANNOSYLTRANSFERASE"/>
    <property type="match status" value="1"/>
</dbReference>
<dbReference type="SUPFAM" id="SSF53448">
    <property type="entry name" value="Nucleotide-diphospho-sugar transferases"/>
    <property type="match status" value="1"/>
</dbReference>
<dbReference type="GO" id="GO:0000136">
    <property type="term" value="C:mannan polymerase complex"/>
    <property type="evidence" value="ECO:0007669"/>
    <property type="project" value="TreeGrafter"/>
</dbReference>
<dbReference type="AlphaFoldDB" id="A0A6C0CU67"/>
<proteinExistence type="predicted"/>
<dbReference type="Gene3D" id="3.90.550.20">
    <property type="match status" value="1"/>
</dbReference>
<dbReference type="InterPro" id="IPR029044">
    <property type="entry name" value="Nucleotide-diphossugar_trans"/>
</dbReference>
<dbReference type="EMBL" id="MN739486">
    <property type="protein sequence ID" value="QHT07803.1"/>
    <property type="molecule type" value="Genomic_DNA"/>
</dbReference>
<dbReference type="GO" id="GO:0006487">
    <property type="term" value="P:protein N-linked glycosylation"/>
    <property type="evidence" value="ECO:0007669"/>
    <property type="project" value="TreeGrafter"/>
</dbReference>
<sequence>MIPKIIFQTWKTKEPNGSIDKLRNTWISKNPEFAYEYYDDNDIKTFIETHFDDRVKKCYSRILNGSLKADFFRYCVVYIKGGLYIDIDISCEKPLSSIFNFDDIHLITTTDNCRNNKNDRIYQAFLGGEANSAVFMNAINHICTCIETQKYKTNMFELSGPTIFSKLLKQYMNEGITNENEKCKFLKELTFVNPVNKKKFVIPQHNIPKEKLESKNVIFATAQHKIDRKSNPHYMKQKSQFKKGYYT</sequence>
<accession>A0A6C0CU67</accession>